<proteinExistence type="predicted"/>
<dbReference type="InterPro" id="IPR014867">
    <property type="entry name" value="Spore_coat_CotH_CotH2/3/7"/>
</dbReference>
<keyword evidence="2" id="KW-1185">Reference proteome</keyword>
<evidence type="ECO:0000313" key="1">
    <source>
        <dbReference type="EMBL" id="AYQ73161.1"/>
    </source>
</evidence>
<dbReference type="AlphaFoldDB" id="A0A3G3JZ72"/>
<sequence length="352" mass="41336">MALPVRTLTLGDSAESGLERNLWTDRYVEAKMRADGKTERVWIRYRGGHTREYPKRSYDVIRNGEVYHYNAEFDDPSMIRNALSFAFFPMLGVPAPRTRHVLLYLNAVPLGVYLEIENVGKRFFRRRGIGTAALFYAINNNANFGLYHPETGEHKSSLMSGYEYRYGGEPEKKRFTAFIRSLNRMNGRPAAALLEKNLDADNYLRWLAGAVLTGNYDGFEQNYSVYRHSRSGKYRMIPWDYEGTWGRNCYGEIQEDDLVPVDGYNQLTRKLLEHRKYREKYRGILLKALKGPFTEKKIMPIAGQMLAEIRPHIREDPMRRWSYEEFLGESELIRRYIRVRREIVRRAAEDIR</sequence>
<name>A0A3G3JZ72_9BACL</name>
<dbReference type="KEGG" id="coh:EAV92_11635"/>
<organism evidence="1 2">
    <name type="scientific">Cohnella candidum</name>
    <dbReference type="NCBI Taxonomy" id="2674991"/>
    <lineage>
        <taxon>Bacteria</taxon>
        <taxon>Bacillati</taxon>
        <taxon>Bacillota</taxon>
        <taxon>Bacilli</taxon>
        <taxon>Bacillales</taxon>
        <taxon>Paenibacillaceae</taxon>
        <taxon>Cohnella</taxon>
    </lineage>
</organism>
<gene>
    <name evidence="1" type="ORF">EAV92_11635</name>
</gene>
<dbReference type="Proteomes" id="UP000269097">
    <property type="component" value="Chromosome"/>
</dbReference>
<evidence type="ECO:0000313" key="2">
    <source>
        <dbReference type="Proteomes" id="UP000269097"/>
    </source>
</evidence>
<dbReference type="RefSeq" id="WP_123041243.1">
    <property type="nucleotide sequence ID" value="NZ_CP033433.1"/>
</dbReference>
<dbReference type="Pfam" id="PF08757">
    <property type="entry name" value="CotH"/>
    <property type="match status" value="1"/>
</dbReference>
<reference evidence="1 2" key="1">
    <citation type="submission" date="2018-10" db="EMBL/GenBank/DDBJ databases">
        <title>Genome Sequence of Cohnella sp.</title>
        <authorList>
            <person name="Srinivasan S."/>
            <person name="Kim M.K."/>
        </authorList>
    </citation>
    <scope>NUCLEOTIDE SEQUENCE [LARGE SCALE GENOMIC DNA]</scope>
    <source>
        <strain evidence="1 2">18JY8-7</strain>
    </source>
</reference>
<keyword evidence="1" id="KW-0946">Virion</keyword>
<dbReference type="EMBL" id="CP033433">
    <property type="protein sequence ID" value="AYQ73161.1"/>
    <property type="molecule type" value="Genomic_DNA"/>
</dbReference>
<keyword evidence="1" id="KW-0167">Capsid protein</keyword>
<dbReference type="PANTHER" id="PTHR40050:SF1">
    <property type="entry name" value="INNER SPORE COAT PROTEIN H"/>
    <property type="match status" value="1"/>
</dbReference>
<protein>
    <submittedName>
        <fullName evidence="1">Spore coat protein CotH</fullName>
    </submittedName>
</protein>
<dbReference type="PANTHER" id="PTHR40050">
    <property type="entry name" value="INNER SPORE COAT PROTEIN H"/>
    <property type="match status" value="1"/>
</dbReference>
<accession>A0A3G3JZ72</accession>